<sequence length="92" mass="10036">MGGNMAKRAWFVPKSHGIGYSPAGWQGWLATSVFILILVGGTKLIQTYVAVPPGPWLPVIGLTWVAFAGGVFFLIARSRTEGEVCWRWGSRT</sequence>
<organism evidence="2 3">
    <name type="scientific">Niveispirillum lacus</name>
    <dbReference type="NCBI Taxonomy" id="1981099"/>
    <lineage>
        <taxon>Bacteria</taxon>
        <taxon>Pseudomonadati</taxon>
        <taxon>Pseudomonadota</taxon>
        <taxon>Alphaproteobacteria</taxon>
        <taxon>Rhodospirillales</taxon>
        <taxon>Azospirillaceae</taxon>
        <taxon>Niveispirillum</taxon>
    </lineage>
</organism>
<keyword evidence="1" id="KW-0812">Transmembrane</keyword>
<name>A0A255Z8M2_9PROT</name>
<accession>A0A255Z8M2</accession>
<gene>
    <name evidence="2" type="ORF">CHU95_03005</name>
</gene>
<proteinExistence type="predicted"/>
<comment type="caution">
    <text evidence="2">The sequence shown here is derived from an EMBL/GenBank/DDBJ whole genome shotgun (WGS) entry which is preliminary data.</text>
</comment>
<keyword evidence="1" id="KW-0472">Membrane</keyword>
<feature type="transmembrane region" description="Helical" evidence="1">
    <location>
        <begin position="28"/>
        <end position="50"/>
    </location>
</feature>
<evidence type="ECO:0000256" key="1">
    <source>
        <dbReference type="SAM" id="Phobius"/>
    </source>
</evidence>
<dbReference type="AlphaFoldDB" id="A0A255Z8M2"/>
<keyword evidence="3" id="KW-1185">Reference proteome</keyword>
<evidence type="ECO:0000313" key="3">
    <source>
        <dbReference type="Proteomes" id="UP000216998"/>
    </source>
</evidence>
<reference evidence="2 3" key="1">
    <citation type="submission" date="2017-07" db="EMBL/GenBank/DDBJ databases">
        <title>Niveispirillum cyanobacteriorum sp. nov., isolated from cyanobacterial aggregates in a eutrophic lake.</title>
        <authorList>
            <person name="Cai H."/>
        </authorList>
    </citation>
    <scope>NUCLEOTIDE SEQUENCE [LARGE SCALE GENOMIC DNA]</scope>
    <source>
        <strain evidence="3">TH1-14</strain>
    </source>
</reference>
<dbReference type="EMBL" id="NOXU01000019">
    <property type="protein sequence ID" value="OYQ36970.1"/>
    <property type="molecule type" value="Genomic_DNA"/>
</dbReference>
<protein>
    <submittedName>
        <fullName evidence="2">Uncharacterized protein</fullName>
    </submittedName>
</protein>
<evidence type="ECO:0000313" key="2">
    <source>
        <dbReference type="EMBL" id="OYQ36970.1"/>
    </source>
</evidence>
<keyword evidence="1" id="KW-1133">Transmembrane helix</keyword>
<feature type="transmembrane region" description="Helical" evidence="1">
    <location>
        <begin position="56"/>
        <end position="76"/>
    </location>
</feature>
<dbReference type="Proteomes" id="UP000216998">
    <property type="component" value="Unassembled WGS sequence"/>
</dbReference>